<dbReference type="InterPro" id="IPR036388">
    <property type="entry name" value="WH-like_DNA-bd_sf"/>
</dbReference>
<keyword evidence="1" id="KW-0238">DNA-binding</keyword>
<sequence length="144" mass="15461">MKISSRTEYGLRAMVALAMMAGVDRPVPLRAVAEAESIPEPFLDQIMAKLRRANLVTSVRGVNGGYHLSRPAEDISIGELVRVLEGSLAPIACVGEADSSESTCDLFVGCHARSVWVRVTAAITRALDALSLADVMHDEVPLQM</sequence>
<dbReference type="InterPro" id="IPR036390">
    <property type="entry name" value="WH_DNA-bd_sf"/>
</dbReference>
<dbReference type="RefSeq" id="WP_134159012.1">
    <property type="nucleotide sequence ID" value="NZ_BSUS01000001.1"/>
</dbReference>
<dbReference type="EMBL" id="SORF01000004">
    <property type="protein sequence ID" value="TDY49563.1"/>
    <property type="molecule type" value="Genomic_DNA"/>
</dbReference>
<dbReference type="Gene3D" id="1.10.10.10">
    <property type="entry name" value="Winged helix-like DNA-binding domain superfamily/Winged helix DNA-binding domain"/>
    <property type="match status" value="1"/>
</dbReference>
<dbReference type="AlphaFoldDB" id="A0A4R8LPX4"/>
<dbReference type="PANTHER" id="PTHR33221:SF5">
    <property type="entry name" value="HTH-TYPE TRANSCRIPTIONAL REGULATOR ISCR"/>
    <property type="match status" value="1"/>
</dbReference>
<proteinExistence type="predicted"/>
<accession>A0A4R8LPX4</accession>
<dbReference type="PROSITE" id="PS51197">
    <property type="entry name" value="HTH_RRF2_2"/>
    <property type="match status" value="1"/>
</dbReference>
<dbReference type="Proteomes" id="UP000294581">
    <property type="component" value="Unassembled WGS sequence"/>
</dbReference>
<dbReference type="PANTHER" id="PTHR33221">
    <property type="entry name" value="WINGED HELIX-TURN-HELIX TRANSCRIPTIONAL REGULATOR, RRF2 FAMILY"/>
    <property type="match status" value="1"/>
</dbReference>
<dbReference type="GO" id="GO:0003677">
    <property type="term" value="F:DNA binding"/>
    <property type="evidence" value="ECO:0007669"/>
    <property type="project" value="UniProtKB-KW"/>
</dbReference>
<reference evidence="2 3" key="1">
    <citation type="submission" date="2019-03" db="EMBL/GenBank/DDBJ databases">
        <title>Genomic Encyclopedia of Type Strains, Phase IV (KMG-IV): sequencing the most valuable type-strain genomes for metagenomic binning, comparative biology and taxonomic classification.</title>
        <authorList>
            <person name="Goeker M."/>
        </authorList>
    </citation>
    <scope>NUCLEOTIDE SEQUENCE [LARGE SCALE GENOMIC DNA]</scope>
    <source>
        <strain evidence="2 3">DSM 17974</strain>
    </source>
</reference>
<evidence type="ECO:0000313" key="3">
    <source>
        <dbReference type="Proteomes" id="UP000294581"/>
    </source>
</evidence>
<dbReference type="GO" id="GO:0005829">
    <property type="term" value="C:cytosol"/>
    <property type="evidence" value="ECO:0007669"/>
    <property type="project" value="TreeGrafter"/>
</dbReference>
<keyword evidence="3" id="KW-1185">Reference proteome</keyword>
<dbReference type="Pfam" id="PF02082">
    <property type="entry name" value="Rrf2"/>
    <property type="match status" value="1"/>
</dbReference>
<evidence type="ECO:0000256" key="1">
    <source>
        <dbReference type="ARBA" id="ARBA00023125"/>
    </source>
</evidence>
<gene>
    <name evidence="2" type="ORF">C7445_10474</name>
</gene>
<name>A0A4R8LPX4_9BACL</name>
<dbReference type="GO" id="GO:0003700">
    <property type="term" value="F:DNA-binding transcription factor activity"/>
    <property type="evidence" value="ECO:0007669"/>
    <property type="project" value="TreeGrafter"/>
</dbReference>
<dbReference type="SUPFAM" id="SSF46785">
    <property type="entry name" value="Winged helix' DNA-binding domain"/>
    <property type="match status" value="1"/>
</dbReference>
<comment type="caution">
    <text evidence="2">The sequence shown here is derived from an EMBL/GenBank/DDBJ whole genome shotgun (WGS) entry which is preliminary data.</text>
</comment>
<dbReference type="OrthoDB" id="9808360at2"/>
<evidence type="ECO:0000313" key="2">
    <source>
        <dbReference type="EMBL" id="TDY49563.1"/>
    </source>
</evidence>
<dbReference type="InterPro" id="IPR000944">
    <property type="entry name" value="Tscrpt_reg_Rrf2"/>
</dbReference>
<organism evidence="2 3">
    <name type="scientific">Alicyclobacillus sacchari</name>
    <dbReference type="NCBI Taxonomy" id="392010"/>
    <lineage>
        <taxon>Bacteria</taxon>
        <taxon>Bacillati</taxon>
        <taxon>Bacillota</taxon>
        <taxon>Bacilli</taxon>
        <taxon>Bacillales</taxon>
        <taxon>Alicyclobacillaceae</taxon>
        <taxon>Alicyclobacillus</taxon>
    </lineage>
</organism>
<dbReference type="NCBIfam" id="TIGR00738">
    <property type="entry name" value="rrf2_super"/>
    <property type="match status" value="1"/>
</dbReference>
<protein>
    <submittedName>
        <fullName evidence="2">BadM/Rrf2 family transcriptional regulator</fullName>
    </submittedName>
</protein>